<dbReference type="EMBL" id="KK112544">
    <property type="protein sequence ID" value="KFM57934.1"/>
    <property type="molecule type" value="Genomic_DNA"/>
</dbReference>
<keyword evidence="2" id="KW-0812">Transmembrane</keyword>
<evidence type="ECO:0008006" key="6">
    <source>
        <dbReference type="Google" id="ProtNLM"/>
    </source>
</evidence>
<feature type="signal peptide" evidence="3">
    <location>
        <begin position="1"/>
        <end position="19"/>
    </location>
</feature>
<proteinExistence type="predicted"/>
<organism evidence="4 5">
    <name type="scientific">Stegodyphus mimosarum</name>
    <name type="common">African social velvet spider</name>
    <dbReference type="NCBI Taxonomy" id="407821"/>
    <lineage>
        <taxon>Eukaryota</taxon>
        <taxon>Metazoa</taxon>
        <taxon>Ecdysozoa</taxon>
        <taxon>Arthropoda</taxon>
        <taxon>Chelicerata</taxon>
        <taxon>Arachnida</taxon>
        <taxon>Araneae</taxon>
        <taxon>Araneomorphae</taxon>
        <taxon>Entelegynae</taxon>
        <taxon>Eresoidea</taxon>
        <taxon>Eresidae</taxon>
        <taxon>Stegodyphus</taxon>
    </lineage>
</organism>
<feature type="non-terminal residue" evidence="4">
    <location>
        <position position="343"/>
    </location>
</feature>
<protein>
    <recommendedName>
        <fullName evidence="6">TPM domain-containing protein</fullName>
    </recommendedName>
</protein>
<evidence type="ECO:0000313" key="5">
    <source>
        <dbReference type="Proteomes" id="UP000054359"/>
    </source>
</evidence>
<feature type="chain" id="PRO_5001829159" description="TPM domain-containing protein" evidence="3">
    <location>
        <begin position="20"/>
        <end position="343"/>
    </location>
</feature>
<dbReference type="Gene3D" id="3.10.310.50">
    <property type="match status" value="1"/>
</dbReference>
<feature type="region of interest" description="Disordered" evidence="1">
    <location>
        <begin position="268"/>
        <end position="288"/>
    </location>
</feature>
<evidence type="ECO:0000256" key="1">
    <source>
        <dbReference type="SAM" id="MobiDB-lite"/>
    </source>
</evidence>
<feature type="compositionally biased region" description="Basic and acidic residues" evidence="1">
    <location>
        <begin position="268"/>
        <end position="279"/>
    </location>
</feature>
<sequence length="343" mass="39369">MFRYLVVTLFIFHVHLTTCQRYADRSPIPPDNFPVDDHYEEDYSEGYDFNEETEIYRWNVEAYPHPRENPPYCNRIKPSTICDPDSVLKKEELNKLEVAVQTLYKDSACICDVCNANDGGIVVGIALLNNLFRPYNERPPQTIRTFAEKLRSKWKLGKCDNDILIVVAVIDRLSYTDVGKATSNYVSRDEAHSVFLENKFHFTNGNFYKGLDAMLSDFYNKTRYIKLPVKNDVDMALVSGIIIGAIFLLGILLFAIFVLCRHIRKSKDPEKKNDEKDGSQEGVSSSWTKQDIKVMFSSLRTTNGKTTKYEPCRTDDKDTVVQTIKEENEEFIDTSLASTQSPN</sequence>
<reference evidence="4 5" key="1">
    <citation type="submission" date="2013-11" db="EMBL/GenBank/DDBJ databases">
        <title>Genome sequencing of Stegodyphus mimosarum.</title>
        <authorList>
            <person name="Bechsgaard J."/>
        </authorList>
    </citation>
    <scope>NUCLEOTIDE SEQUENCE [LARGE SCALE GENOMIC DNA]</scope>
</reference>
<dbReference type="PANTHER" id="PTHR33748">
    <property type="entry name" value="PROTEIN CBG04600"/>
    <property type="match status" value="1"/>
</dbReference>
<evidence type="ECO:0000256" key="2">
    <source>
        <dbReference type="SAM" id="Phobius"/>
    </source>
</evidence>
<evidence type="ECO:0000313" key="4">
    <source>
        <dbReference type="EMBL" id="KFM57934.1"/>
    </source>
</evidence>
<dbReference type="PANTHER" id="PTHR33748:SF5">
    <property type="entry name" value="GROUND-LIKE DOMAIN-CONTAINING PROTEIN"/>
    <property type="match status" value="1"/>
</dbReference>
<dbReference type="Pfam" id="PF17175">
    <property type="entry name" value="MOLO1"/>
    <property type="match status" value="1"/>
</dbReference>
<accession>A0A087SYJ5</accession>
<keyword evidence="2" id="KW-0472">Membrane</keyword>
<keyword evidence="5" id="KW-1185">Reference proteome</keyword>
<dbReference type="OMA" id="VCNANDG"/>
<evidence type="ECO:0000256" key="3">
    <source>
        <dbReference type="SAM" id="SignalP"/>
    </source>
</evidence>
<name>A0A087SYJ5_STEMI</name>
<feature type="transmembrane region" description="Helical" evidence="2">
    <location>
        <begin position="235"/>
        <end position="260"/>
    </location>
</feature>
<gene>
    <name evidence="4" type="ORF">X975_17401</name>
</gene>
<dbReference type="AlphaFoldDB" id="A0A087SYJ5"/>
<dbReference type="GO" id="GO:0005892">
    <property type="term" value="C:acetylcholine-gated channel complex"/>
    <property type="evidence" value="ECO:0007669"/>
    <property type="project" value="InterPro"/>
</dbReference>
<keyword evidence="3" id="KW-0732">Signal</keyword>
<dbReference type="InterPro" id="IPR033438">
    <property type="entry name" value="MOLO1"/>
</dbReference>
<keyword evidence="2" id="KW-1133">Transmembrane helix</keyword>
<dbReference type="OrthoDB" id="8062037at2759"/>
<dbReference type="Proteomes" id="UP000054359">
    <property type="component" value="Unassembled WGS sequence"/>
</dbReference>